<dbReference type="AlphaFoldDB" id="A0A8H6VQR3"/>
<reference evidence="2" key="1">
    <citation type="submission" date="2020-05" db="EMBL/GenBank/DDBJ databases">
        <title>Mycena genomes resolve the evolution of fungal bioluminescence.</title>
        <authorList>
            <person name="Tsai I.J."/>
        </authorList>
    </citation>
    <scope>NUCLEOTIDE SEQUENCE</scope>
    <source>
        <strain evidence="2">171206Taipei</strain>
    </source>
</reference>
<dbReference type="OrthoDB" id="160374at2759"/>
<dbReference type="Proteomes" id="UP000636479">
    <property type="component" value="Unassembled WGS sequence"/>
</dbReference>
<dbReference type="GeneID" id="59351945"/>
<name>A0A8H6VQR3_9AGAR</name>
<sequence length="1118" mass="123513">MGLEIISSLRYAIGNTSNKKKLFALFVQNHLHDWISSVKEPTAPESLYFVGTEILFNEETLRPAHDEDHALFVGLRNALSESTLSVLPRLYLSFVTFTKKHRSSLFGQSSAPNAVGASDHVRTAAFTFFDSCSSLLSLSGPTSSTWLARNALLEVIIDEKLFDVNDLDAQMSLQGIGPLILSTLSLEYDEQQVSLAVKCLTNLMRIDHDLILKDVPRILPALLTISEPLPSIHDFLQILLQYHIQTRSLQTYIETLFTSLMHSPSSVASSIGRTLGAFLHIAHLERLSVAIETFLTPSQIAPTIELVTADLQSKWQQISALKHVDFTLARAFSASAELTAVIVKALPLRALADPSRRQVQATLKMFKEDFLATAISKSLKSMRKDVGSSETQFVLTALLRLAYSLDLPASDKLRSKMQSLLDDQRHEPGPLFRSLLKWSSTAEPSAALALNEALLAHLKNGPDLDILSMLLERWLPTIDGLMSSSQLETFVTILFNTPLNTSASYQDASPSSVLLSGLSSAEFWELTNIRAAISKYVDEKTTHLLSEELSQRRLTASSTYALLLLFPVESFSRTTRNDLVNRAIDIDISLMADHCPELREFIQNVASSTGAVETASTISSRYLSHLVHNAQDTPVTLSLIELHLLVLIKSSESSDADAVVELLTSIRLDQISKPGSSSQTTVLSHLLTILSSTPHLPNNVSQTLGNIIRDLTTVLSAQVEAIGRKDALLHLWRSTRLLGQRLCIIDDLPLIGRSLCASIQKQEKCGVAFSILLEELVSFAPAERQPHLGYVLAAYVHFGRFVNLEGQRELDHRVSRTCHSMKATDFSSLLTITSACLGDVLTSKDDLPHLVRFASLLLSSHPPGTLKVTQKFFAGCVNISVARPEFTRVEVIRLVRHYCSEQPASLRISDMGNIWLLLSKFLSRSKQHDTVTSADMLQDITFVVGALIRLRRDLVVLALPNLSFVLQQILSTLRRPRPHLGAKQASLIKDLLPEWINPETAVSLDEARSISRLLSALETKTTVRTHAEVVQKAESLAKAFSKHAAYVLKAYIDAMNDPLCLLPSSLRKELRPGLYALCGMINEHSRDALMASALDAGGKAILKNLWAEYEKQKYVGKG</sequence>
<accession>A0A8H6VQR3</accession>
<organism evidence="2 3">
    <name type="scientific">Mycena indigotica</name>
    <dbReference type="NCBI Taxonomy" id="2126181"/>
    <lineage>
        <taxon>Eukaryota</taxon>
        <taxon>Fungi</taxon>
        <taxon>Dikarya</taxon>
        <taxon>Basidiomycota</taxon>
        <taxon>Agaricomycotina</taxon>
        <taxon>Agaricomycetes</taxon>
        <taxon>Agaricomycetidae</taxon>
        <taxon>Agaricales</taxon>
        <taxon>Marasmiineae</taxon>
        <taxon>Mycenaceae</taxon>
        <taxon>Mycena</taxon>
    </lineage>
</organism>
<evidence type="ECO:0000313" key="2">
    <source>
        <dbReference type="EMBL" id="KAF7290567.1"/>
    </source>
</evidence>
<evidence type="ECO:0000313" key="3">
    <source>
        <dbReference type="Proteomes" id="UP000636479"/>
    </source>
</evidence>
<protein>
    <submittedName>
        <fullName evidence="2">Urb2 domain-containing protein</fullName>
    </submittedName>
</protein>
<dbReference type="EMBL" id="JACAZF010000014">
    <property type="protein sequence ID" value="KAF7290567.1"/>
    <property type="molecule type" value="Genomic_DNA"/>
</dbReference>
<gene>
    <name evidence="2" type="ORF">MIND_01296800</name>
</gene>
<dbReference type="RefSeq" id="XP_037213927.1">
    <property type="nucleotide sequence ID" value="XM_037369429.1"/>
</dbReference>
<keyword evidence="3" id="KW-1185">Reference proteome</keyword>
<comment type="caution">
    <text evidence="2">The sequence shown here is derived from an EMBL/GenBank/DDBJ whole genome shotgun (WGS) entry which is preliminary data.</text>
</comment>
<evidence type="ECO:0000259" key="1">
    <source>
        <dbReference type="Pfam" id="PF10441"/>
    </source>
</evidence>
<proteinExistence type="predicted"/>
<feature type="domain" description="Nucleolar 27S pre-rRNA processing Urb2/Npa2 C-terminal" evidence="1">
    <location>
        <begin position="890"/>
        <end position="1117"/>
    </location>
</feature>
<dbReference type="InterPro" id="IPR018849">
    <property type="entry name" value="Urb2/Npa2_C"/>
</dbReference>
<dbReference type="Pfam" id="PF10441">
    <property type="entry name" value="Urb2"/>
    <property type="match status" value="1"/>
</dbReference>